<sequence length="179" mass="20172">MSKDLKGTKTEENLKTAFAGESMARNKYAYFAAVAKKEGYEAISATFMETADNEAAHAKIWFNLLGGIGDTKANLKKAAEGENEEWTSMYKEFAETAQAEGFTDIAGLFKRVGQIEKEHEERYKELLANVENGTVFSKPEKQTWRCRVCGHRHEGPNAPLVCPTCKHPQAFFEIVYQNY</sequence>
<keyword evidence="9" id="KW-1185">Reference proteome</keyword>
<comment type="cofactor">
    <cofactor evidence="1">
        <name>Fe(3+)</name>
        <dbReference type="ChEBI" id="CHEBI:29034"/>
    </cofactor>
</comment>
<dbReference type="EMBL" id="SLUI01000011">
    <property type="protein sequence ID" value="TCL35610.1"/>
    <property type="molecule type" value="Genomic_DNA"/>
</dbReference>
<evidence type="ECO:0000259" key="6">
    <source>
        <dbReference type="PROSITE" id="PS50903"/>
    </source>
</evidence>
<keyword evidence="2" id="KW-0813">Transport</keyword>
<dbReference type="AlphaFoldDB" id="A0A4R1PYH3"/>
<dbReference type="GO" id="GO:0005506">
    <property type="term" value="F:iron ion binding"/>
    <property type="evidence" value="ECO:0007669"/>
    <property type="project" value="InterPro"/>
</dbReference>
<evidence type="ECO:0000313" key="8">
    <source>
        <dbReference type="EMBL" id="TCL35610.1"/>
    </source>
</evidence>
<evidence type="ECO:0000256" key="5">
    <source>
        <dbReference type="ARBA" id="ARBA00023004"/>
    </source>
</evidence>
<dbReference type="PROSITE" id="PS50905">
    <property type="entry name" value="FERRITIN_LIKE"/>
    <property type="match status" value="1"/>
</dbReference>
<keyword evidence="3" id="KW-0479">Metal-binding</keyword>
<evidence type="ECO:0000256" key="1">
    <source>
        <dbReference type="ARBA" id="ARBA00001965"/>
    </source>
</evidence>
<dbReference type="InterPro" id="IPR012347">
    <property type="entry name" value="Ferritin-like"/>
</dbReference>
<dbReference type="PANTHER" id="PTHR43865:SF1">
    <property type="entry name" value="RUBRERYTHRIN-RELATED"/>
    <property type="match status" value="1"/>
</dbReference>
<keyword evidence="5" id="KW-0408">Iron</keyword>
<dbReference type="PANTHER" id="PTHR43865">
    <property type="entry name" value="RUBRERYTHRIN-RELATED"/>
    <property type="match status" value="1"/>
</dbReference>
<dbReference type="Pfam" id="PF02915">
    <property type="entry name" value="Rubrerythrin"/>
    <property type="match status" value="1"/>
</dbReference>
<dbReference type="InterPro" id="IPR009078">
    <property type="entry name" value="Ferritin-like_SF"/>
</dbReference>
<evidence type="ECO:0000259" key="7">
    <source>
        <dbReference type="PROSITE" id="PS50905"/>
    </source>
</evidence>
<dbReference type="RefSeq" id="WP_132082359.1">
    <property type="nucleotide sequence ID" value="NZ_DAIMLW010000140.1"/>
</dbReference>
<dbReference type="InterPro" id="IPR009040">
    <property type="entry name" value="Ferritin-like_diiron"/>
</dbReference>
<keyword evidence="4" id="KW-0249">Electron transport</keyword>
<name>A0A4R1PYH3_9FIRM</name>
<dbReference type="Gene3D" id="2.20.28.10">
    <property type="match status" value="1"/>
</dbReference>
<accession>A0A4R1PYH3</accession>
<dbReference type="CDD" id="cd01041">
    <property type="entry name" value="Rubrerythrin"/>
    <property type="match status" value="1"/>
</dbReference>
<protein>
    <submittedName>
        <fullName evidence="8">Rubrerythrin</fullName>
    </submittedName>
</protein>
<dbReference type="PROSITE" id="PS50903">
    <property type="entry name" value="RUBREDOXIN_LIKE"/>
    <property type="match status" value="1"/>
</dbReference>
<evidence type="ECO:0000313" key="9">
    <source>
        <dbReference type="Proteomes" id="UP000295063"/>
    </source>
</evidence>
<dbReference type="NCBIfam" id="NF045767">
    <property type="entry name" value="RuberyRbr"/>
    <property type="match status" value="1"/>
</dbReference>
<dbReference type="SUPFAM" id="SSF57802">
    <property type="entry name" value="Rubredoxin-like"/>
    <property type="match status" value="1"/>
</dbReference>
<dbReference type="Pfam" id="PF21349">
    <property type="entry name" value="RUBY_RBDX"/>
    <property type="match status" value="1"/>
</dbReference>
<dbReference type="InterPro" id="IPR024934">
    <property type="entry name" value="Rubredoxin-like_dom"/>
</dbReference>
<evidence type="ECO:0000256" key="2">
    <source>
        <dbReference type="ARBA" id="ARBA00022448"/>
    </source>
</evidence>
<dbReference type="InterPro" id="IPR003251">
    <property type="entry name" value="Rr_diiron-bd_dom"/>
</dbReference>
<evidence type="ECO:0000256" key="3">
    <source>
        <dbReference type="ARBA" id="ARBA00022723"/>
    </source>
</evidence>
<reference evidence="8 9" key="1">
    <citation type="submission" date="2019-03" db="EMBL/GenBank/DDBJ databases">
        <title>Genomic Encyclopedia of Type Strains, Phase IV (KMG-IV): sequencing the most valuable type-strain genomes for metagenomic binning, comparative biology and taxonomic classification.</title>
        <authorList>
            <person name="Goeker M."/>
        </authorList>
    </citation>
    <scope>NUCLEOTIDE SEQUENCE [LARGE SCALE GENOMIC DNA]</scope>
    <source>
        <strain evidence="8 9">DSM 15969</strain>
    </source>
</reference>
<evidence type="ECO:0000256" key="4">
    <source>
        <dbReference type="ARBA" id="ARBA00022982"/>
    </source>
</evidence>
<dbReference type="Gene3D" id="1.20.1260.10">
    <property type="match status" value="1"/>
</dbReference>
<dbReference type="GO" id="GO:0016491">
    <property type="term" value="F:oxidoreductase activity"/>
    <property type="evidence" value="ECO:0007669"/>
    <property type="project" value="InterPro"/>
</dbReference>
<dbReference type="SUPFAM" id="SSF47240">
    <property type="entry name" value="Ferritin-like"/>
    <property type="match status" value="1"/>
</dbReference>
<gene>
    <name evidence="8" type="ORF">EV210_11174</name>
</gene>
<comment type="caution">
    <text evidence="8">The sequence shown here is derived from an EMBL/GenBank/DDBJ whole genome shotgun (WGS) entry which is preliminary data.</text>
</comment>
<dbReference type="InterPro" id="IPR052364">
    <property type="entry name" value="Rubrerythrin"/>
</dbReference>
<organism evidence="8 9">
    <name type="scientific">Anaerospora hongkongensis</name>
    <dbReference type="NCBI Taxonomy" id="244830"/>
    <lineage>
        <taxon>Bacteria</taxon>
        <taxon>Bacillati</taxon>
        <taxon>Bacillota</taxon>
        <taxon>Negativicutes</taxon>
        <taxon>Selenomonadales</taxon>
        <taxon>Sporomusaceae</taxon>
        <taxon>Anaerospora</taxon>
    </lineage>
</organism>
<dbReference type="CDD" id="cd00729">
    <property type="entry name" value="rubredoxin_SM"/>
    <property type="match status" value="1"/>
</dbReference>
<dbReference type="Proteomes" id="UP000295063">
    <property type="component" value="Unassembled WGS sequence"/>
</dbReference>
<dbReference type="OrthoDB" id="9799749at2"/>
<feature type="domain" description="Rubredoxin-like" evidence="6">
    <location>
        <begin position="141"/>
        <end position="175"/>
    </location>
</feature>
<feature type="domain" description="Ferritin-like diiron" evidence="7">
    <location>
        <begin position="4"/>
        <end position="134"/>
    </location>
</feature>
<proteinExistence type="predicted"/>
<dbReference type="InterPro" id="IPR048574">
    <property type="entry name" value="RUBY_RBDX"/>
</dbReference>